<protein>
    <recommendedName>
        <fullName evidence="2">DNA-directed DNA polymerase</fullName>
        <ecNumber evidence="2">2.7.7.7</ecNumber>
    </recommendedName>
</protein>
<dbReference type="InterPro" id="IPR023211">
    <property type="entry name" value="DNA_pol_palm_dom_sf"/>
</dbReference>
<evidence type="ECO:0000313" key="11">
    <source>
        <dbReference type="Proteomes" id="UP001159427"/>
    </source>
</evidence>
<organism evidence="10 11">
    <name type="scientific">Porites evermanni</name>
    <dbReference type="NCBI Taxonomy" id="104178"/>
    <lineage>
        <taxon>Eukaryota</taxon>
        <taxon>Metazoa</taxon>
        <taxon>Cnidaria</taxon>
        <taxon>Anthozoa</taxon>
        <taxon>Hexacorallia</taxon>
        <taxon>Scleractinia</taxon>
        <taxon>Fungiina</taxon>
        <taxon>Poritidae</taxon>
        <taxon>Porites</taxon>
    </lineage>
</organism>
<dbReference type="Pfam" id="PF03175">
    <property type="entry name" value="DNA_pol_B_2"/>
    <property type="match status" value="1"/>
</dbReference>
<reference evidence="10 11" key="1">
    <citation type="submission" date="2022-05" db="EMBL/GenBank/DDBJ databases">
        <authorList>
            <consortium name="Genoscope - CEA"/>
            <person name="William W."/>
        </authorList>
    </citation>
    <scope>NUCLEOTIDE SEQUENCE [LARGE SCALE GENOMIC DNA]</scope>
</reference>
<comment type="catalytic activity">
    <reaction evidence="8">
        <text>DNA(n) + a 2'-deoxyribonucleoside 5'-triphosphate = DNA(n+1) + diphosphate</text>
        <dbReference type="Rhea" id="RHEA:22508"/>
        <dbReference type="Rhea" id="RHEA-COMP:17339"/>
        <dbReference type="Rhea" id="RHEA-COMP:17340"/>
        <dbReference type="ChEBI" id="CHEBI:33019"/>
        <dbReference type="ChEBI" id="CHEBI:61560"/>
        <dbReference type="ChEBI" id="CHEBI:173112"/>
        <dbReference type="EC" id="2.7.7.7"/>
    </reaction>
</comment>
<comment type="similarity">
    <text evidence="1">Belongs to the DNA polymerase type-B family.</text>
</comment>
<evidence type="ECO:0000259" key="9">
    <source>
        <dbReference type="Pfam" id="PF03175"/>
    </source>
</evidence>
<comment type="caution">
    <text evidence="10">The sequence shown here is derived from an EMBL/GenBank/DDBJ whole genome shotgun (WGS) entry which is preliminary data.</text>
</comment>
<dbReference type="InterPro" id="IPR004868">
    <property type="entry name" value="DNA-dir_DNA_pol_B_mt/vir"/>
</dbReference>
<accession>A0ABN8MGN1</accession>
<evidence type="ECO:0000256" key="6">
    <source>
        <dbReference type="ARBA" id="ARBA00022932"/>
    </source>
</evidence>
<evidence type="ECO:0000256" key="5">
    <source>
        <dbReference type="ARBA" id="ARBA00022705"/>
    </source>
</evidence>
<evidence type="ECO:0000256" key="2">
    <source>
        <dbReference type="ARBA" id="ARBA00012417"/>
    </source>
</evidence>
<sequence>VNKYGTYPVRFPEIILNPANQNIHDYFGIAQVDILAPERLFHPVLPVREGGKLTFPLCRTCVKEEMAKPLLERSNMCGHTREQRILHGTWCTPELQKAVEKGYEIQKIHEVWHFTPENRCTGLFAEYVNTWLKLKQESAGWPSDCVTPEQKAEYVRDYEEHEGIKLEHVAENPGRKSIAKMLLNSLWGKFGERQNKPVTHCITQPADLFRILDDSSLFISAIRICSEDVMEIVTTTAEEEYERSFKTNVFVAAFTTSLARLKLYEALDFLGDRCLYYDTDSVIYKTKPGQEKLPLGRYLGQFTDELGGDSIVEFCSGGAKNYGYLTKKGKVECKVRGFTLNYEALQTLNYYTMRDNILKELDEPLQQRREMAITITDFFARDQTTKKIKLTERVKKYGLVFDKRVIDPATRVSTPYGYNWFGGDAELLLSL</sequence>
<keyword evidence="3" id="KW-0808">Transferase</keyword>
<keyword evidence="7" id="KW-0238">DNA-binding</keyword>
<dbReference type="Gene3D" id="1.10.287.690">
    <property type="entry name" value="Helix hairpin bin"/>
    <property type="match status" value="1"/>
</dbReference>
<evidence type="ECO:0000256" key="7">
    <source>
        <dbReference type="ARBA" id="ARBA00023125"/>
    </source>
</evidence>
<evidence type="ECO:0000256" key="8">
    <source>
        <dbReference type="ARBA" id="ARBA00049244"/>
    </source>
</evidence>
<dbReference type="Gene3D" id="3.90.1600.10">
    <property type="entry name" value="Palm domain of DNA polymerase"/>
    <property type="match status" value="1"/>
</dbReference>
<keyword evidence="5" id="KW-0235">DNA replication</keyword>
<evidence type="ECO:0000256" key="4">
    <source>
        <dbReference type="ARBA" id="ARBA00022695"/>
    </source>
</evidence>
<keyword evidence="4" id="KW-0548">Nucleotidyltransferase</keyword>
<gene>
    <name evidence="10" type="ORF">PEVE_00031131</name>
</gene>
<keyword evidence="11" id="KW-1185">Reference proteome</keyword>
<evidence type="ECO:0000256" key="3">
    <source>
        <dbReference type="ARBA" id="ARBA00022679"/>
    </source>
</evidence>
<name>A0ABN8MGN1_9CNID</name>
<dbReference type="SUPFAM" id="SSF56672">
    <property type="entry name" value="DNA/RNA polymerases"/>
    <property type="match status" value="1"/>
</dbReference>
<keyword evidence="6" id="KW-0239">DNA-directed DNA polymerase</keyword>
<evidence type="ECO:0000256" key="1">
    <source>
        <dbReference type="ARBA" id="ARBA00005755"/>
    </source>
</evidence>
<dbReference type="EC" id="2.7.7.7" evidence="2"/>
<feature type="non-terminal residue" evidence="10">
    <location>
        <position position="1"/>
    </location>
</feature>
<dbReference type="PANTHER" id="PTHR33568">
    <property type="entry name" value="DNA POLYMERASE"/>
    <property type="match status" value="1"/>
</dbReference>
<proteinExistence type="inferred from homology"/>
<dbReference type="EMBL" id="CALNXI010000443">
    <property type="protein sequence ID" value="CAH3027257.1"/>
    <property type="molecule type" value="Genomic_DNA"/>
</dbReference>
<dbReference type="InterPro" id="IPR043502">
    <property type="entry name" value="DNA/RNA_pol_sf"/>
</dbReference>
<dbReference type="PANTHER" id="PTHR33568:SF3">
    <property type="entry name" value="DNA-DIRECTED DNA POLYMERASE"/>
    <property type="match status" value="1"/>
</dbReference>
<evidence type="ECO:0000313" key="10">
    <source>
        <dbReference type="EMBL" id="CAH3027257.1"/>
    </source>
</evidence>
<feature type="domain" description="DNA-directed DNA polymerase family B mitochondria/virus" evidence="9">
    <location>
        <begin position="164"/>
        <end position="266"/>
    </location>
</feature>
<dbReference type="Proteomes" id="UP001159427">
    <property type="component" value="Unassembled WGS sequence"/>
</dbReference>